<protein>
    <submittedName>
        <fullName evidence="2">Uncharacterized protein</fullName>
    </submittedName>
</protein>
<keyword evidence="1" id="KW-0812">Transmembrane</keyword>
<dbReference type="AlphaFoldDB" id="K9VBV8"/>
<keyword evidence="1" id="KW-1133">Transmembrane helix</keyword>
<dbReference type="KEGG" id="oni:Osc7112_0812"/>
<name>K9VBV8_9CYAN</name>
<feature type="transmembrane region" description="Helical" evidence="1">
    <location>
        <begin position="39"/>
        <end position="60"/>
    </location>
</feature>
<dbReference type="RefSeq" id="WP_015174725.1">
    <property type="nucleotide sequence ID" value="NC_019729.1"/>
</dbReference>
<feature type="transmembrane region" description="Helical" evidence="1">
    <location>
        <begin position="15"/>
        <end position="33"/>
    </location>
</feature>
<organism evidence="2 3">
    <name type="scientific">Phormidium nigroviride PCC 7112</name>
    <dbReference type="NCBI Taxonomy" id="179408"/>
    <lineage>
        <taxon>Bacteria</taxon>
        <taxon>Bacillati</taxon>
        <taxon>Cyanobacteriota</taxon>
        <taxon>Cyanophyceae</taxon>
        <taxon>Oscillatoriophycideae</taxon>
        <taxon>Oscillatoriales</taxon>
        <taxon>Oscillatoriaceae</taxon>
        <taxon>Phormidium</taxon>
    </lineage>
</organism>
<dbReference type="Proteomes" id="UP000010478">
    <property type="component" value="Chromosome"/>
</dbReference>
<keyword evidence="3" id="KW-1185">Reference proteome</keyword>
<keyword evidence="1" id="KW-0472">Membrane</keyword>
<dbReference type="eggNOG" id="ENOG5032ZKN">
    <property type="taxonomic scope" value="Bacteria"/>
</dbReference>
<dbReference type="HOGENOM" id="CLU_202412_0_0_3"/>
<gene>
    <name evidence="2" type="ORF">Osc7112_0812</name>
</gene>
<dbReference type="PATRIC" id="fig|179408.3.peg.1012"/>
<reference evidence="2 3" key="1">
    <citation type="submission" date="2012-05" db="EMBL/GenBank/DDBJ databases">
        <title>Finished chromosome of genome of Oscillatoria sp. PCC 7112.</title>
        <authorList>
            <consortium name="US DOE Joint Genome Institute"/>
            <person name="Gugger M."/>
            <person name="Coursin T."/>
            <person name="Rippka R."/>
            <person name="Tandeau De Marsac N."/>
            <person name="Huntemann M."/>
            <person name="Wei C.-L."/>
            <person name="Han J."/>
            <person name="Detter J.C."/>
            <person name="Han C."/>
            <person name="Tapia R."/>
            <person name="Davenport K."/>
            <person name="Daligault H."/>
            <person name="Erkkila T."/>
            <person name="Gu W."/>
            <person name="Munk A.C.C."/>
            <person name="Teshima H."/>
            <person name="Xu Y."/>
            <person name="Chain P."/>
            <person name="Chen A."/>
            <person name="Krypides N."/>
            <person name="Mavromatis K."/>
            <person name="Markowitz V."/>
            <person name="Szeto E."/>
            <person name="Ivanova N."/>
            <person name="Mikhailova N."/>
            <person name="Ovchinnikova G."/>
            <person name="Pagani I."/>
            <person name="Pati A."/>
            <person name="Goodwin L."/>
            <person name="Peters L."/>
            <person name="Pitluck S."/>
            <person name="Woyke T."/>
            <person name="Kerfeld C."/>
        </authorList>
    </citation>
    <scope>NUCLEOTIDE SEQUENCE [LARGE SCALE GENOMIC DNA]</scope>
    <source>
        <strain evidence="2 3">PCC 7112</strain>
    </source>
</reference>
<dbReference type="EMBL" id="CP003614">
    <property type="protein sequence ID" value="AFZ05396.1"/>
    <property type="molecule type" value="Genomic_DNA"/>
</dbReference>
<evidence type="ECO:0000313" key="2">
    <source>
        <dbReference type="EMBL" id="AFZ05396.1"/>
    </source>
</evidence>
<evidence type="ECO:0000256" key="1">
    <source>
        <dbReference type="SAM" id="Phobius"/>
    </source>
</evidence>
<accession>K9VBV8</accession>
<dbReference type="OrthoDB" id="463958at2"/>
<sequence length="70" mass="7960">MSNLNSRKLEGTPSWMRFAPYAALGILIFSLNSGSELNYFLRGYLVILQAQAGIVLLYFVMSKFRKNPNQ</sequence>
<proteinExistence type="predicted"/>
<evidence type="ECO:0000313" key="3">
    <source>
        <dbReference type="Proteomes" id="UP000010478"/>
    </source>
</evidence>